<dbReference type="InterPro" id="IPR005174">
    <property type="entry name" value="KIB1-4_b-propeller"/>
</dbReference>
<name>A0A8T0W748_PANVG</name>
<dbReference type="PANTHER" id="PTHR33127:SF77">
    <property type="entry name" value="F-BOX DOMAIN-CONTAINING PROTEIN"/>
    <property type="match status" value="1"/>
</dbReference>
<evidence type="ECO:0000313" key="3">
    <source>
        <dbReference type="Proteomes" id="UP000823388"/>
    </source>
</evidence>
<feature type="domain" description="KIB1-4 beta-propeller" evidence="1">
    <location>
        <begin position="89"/>
        <end position="229"/>
    </location>
</feature>
<protein>
    <recommendedName>
        <fullName evidence="1">KIB1-4 beta-propeller domain-containing protein</fullName>
    </recommendedName>
</protein>
<dbReference type="Proteomes" id="UP000823388">
    <property type="component" value="Chromosome 2K"/>
</dbReference>
<accession>A0A8T0W748</accession>
<gene>
    <name evidence="2" type="ORF">PVAP13_2KG310400</name>
</gene>
<comment type="caution">
    <text evidence="2">The sequence shown here is derived from an EMBL/GenBank/DDBJ whole genome shotgun (WGS) entry which is preliminary data.</text>
</comment>
<proteinExistence type="predicted"/>
<evidence type="ECO:0000313" key="2">
    <source>
        <dbReference type="EMBL" id="KAG2643245.1"/>
    </source>
</evidence>
<dbReference type="PANTHER" id="PTHR33127">
    <property type="entry name" value="TRANSMEMBRANE PROTEIN"/>
    <property type="match status" value="1"/>
</dbReference>
<reference evidence="2" key="1">
    <citation type="submission" date="2020-05" db="EMBL/GenBank/DDBJ databases">
        <title>WGS assembly of Panicum virgatum.</title>
        <authorList>
            <person name="Lovell J.T."/>
            <person name="Jenkins J."/>
            <person name="Shu S."/>
            <person name="Juenger T.E."/>
            <person name="Schmutz J."/>
        </authorList>
    </citation>
    <scope>NUCLEOTIDE SEQUENCE</scope>
    <source>
        <strain evidence="2">AP13</strain>
    </source>
</reference>
<organism evidence="2 3">
    <name type="scientific">Panicum virgatum</name>
    <name type="common">Blackwell switchgrass</name>
    <dbReference type="NCBI Taxonomy" id="38727"/>
    <lineage>
        <taxon>Eukaryota</taxon>
        <taxon>Viridiplantae</taxon>
        <taxon>Streptophyta</taxon>
        <taxon>Embryophyta</taxon>
        <taxon>Tracheophyta</taxon>
        <taxon>Spermatophyta</taxon>
        <taxon>Magnoliopsida</taxon>
        <taxon>Liliopsida</taxon>
        <taxon>Poales</taxon>
        <taxon>Poaceae</taxon>
        <taxon>PACMAD clade</taxon>
        <taxon>Panicoideae</taxon>
        <taxon>Panicodae</taxon>
        <taxon>Paniceae</taxon>
        <taxon>Panicinae</taxon>
        <taxon>Panicum</taxon>
        <taxon>Panicum sect. Hiantes</taxon>
    </lineage>
</organism>
<sequence length="301" mass="33564">MFEISDTLESPNSAKICCARGRHLTLCQRTDWEITVAHIDLVTGAICDLYPLERYSFDFVVYDGGSRMFGIKATGLLEVASAIRCDRGGWYPWEFSEFSPDEPRLTASPVTSPVLHRGLLYLLGVDGRLAVHDDRRHEEGLVVLDKPGGFGPPGRDCGDACYLFESDEGELRAVLVGRRGTPVRVVRLDEREMEWEEVESLGGRALFTGTPATLMVETGVEWMRNRIFVPRLHSWPETIHADLVERGGELAFVPASAAAAARDGGAGEKGIWSCGLEPQQQSSEFWETIEFFHGIWVNFRN</sequence>
<dbReference type="Pfam" id="PF03478">
    <property type="entry name" value="Beta-prop_KIB1-4"/>
    <property type="match status" value="1"/>
</dbReference>
<dbReference type="AlphaFoldDB" id="A0A8T0W748"/>
<dbReference type="EMBL" id="CM029039">
    <property type="protein sequence ID" value="KAG2643245.1"/>
    <property type="molecule type" value="Genomic_DNA"/>
</dbReference>
<evidence type="ECO:0000259" key="1">
    <source>
        <dbReference type="Pfam" id="PF03478"/>
    </source>
</evidence>
<keyword evidence="3" id="KW-1185">Reference proteome</keyword>